<evidence type="ECO:0000259" key="1">
    <source>
        <dbReference type="Pfam" id="PF14534"/>
    </source>
</evidence>
<dbReference type="InterPro" id="IPR032710">
    <property type="entry name" value="NTF2-like_dom_sf"/>
</dbReference>
<dbReference type="Pfam" id="PF14534">
    <property type="entry name" value="DUF4440"/>
    <property type="match status" value="1"/>
</dbReference>
<dbReference type="InterPro" id="IPR027843">
    <property type="entry name" value="DUF4440"/>
</dbReference>
<dbReference type="AlphaFoldDB" id="A0A916NKC0"/>
<sequence length="141" mass="16012">MGEMENRNAIPTFKSMMTDHQQIIEAEERLLTAVQSDDQMKLKELFHDELVVLGRDRPGAMYATGLGTTGSDNMKIRKVKILDRQINLTGNTAMVLVVEKVMGKYKGHPFEGRYLYMRVWKRTGTDWKVAAASGSMPVIEF</sequence>
<dbReference type="SUPFAM" id="SSF54427">
    <property type="entry name" value="NTF2-like"/>
    <property type="match status" value="1"/>
</dbReference>
<feature type="domain" description="DUF4440" evidence="1">
    <location>
        <begin position="23"/>
        <end position="129"/>
    </location>
</feature>
<dbReference type="EMBL" id="CAJRAF010000001">
    <property type="protein sequence ID" value="CAG4994010.1"/>
    <property type="molecule type" value="Genomic_DNA"/>
</dbReference>
<evidence type="ECO:0000313" key="3">
    <source>
        <dbReference type="Proteomes" id="UP000680038"/>
    </source>
</evidence>
<proteinExistence type="predicted"/>
<organism evidence="2 3">
    <name type="scientific">Dyadobacter helix</name>
    <dbReference type="NCBI Taxonomy" id="2822344"/>
    <lineage>
        <taxon>Bacteria</taxon>
        <taxon>Pseudomonadati</taxon>
        <taxon>Bacteroidota</taxon>
        <taxon>Cytophagia</taxon>
        <taxon>Cytophagales</taxon>
        <taxon>Spirosomataceae</taxon>
        <taxon>Dyadobacter</taxon>
    </lineage>
</organism>
<name>A0A916NKC0_9BACT</name>
<dbReference type="Gene3D" id="3.10.450.50">
    <property type="match status" value="1"/>
</dbReference>
<keyword evidence="3" id="KW-1185">Reference proteome</keyword>
<accession>A0A916NKC0</accession>
<evidence type="ECO:0000313" key="2">
    <source>
        <dbReference type="EMBL" id="CAG4994010.1"/>
    </source>
</evidence>
<gene>
    <name evidence="2" type="ORF">DYBT9275_01288</name>
</gene>
<comment type="caution">
    <text evidence="2">The sequence shown here is derived from an EMBL/GenBank/DDBJ whole genome shotgun (WGS) entry which is preliminary data.</text>
</comment>
<dbReference type="Proteomes" id="UP000680038">
    <property type="component" value="Unassembled WGS sequence"/>
</dbReference>
<protein>
    <recommendedName>
        <fullName evidence="1">DUF4440 domain-containing protein</fullName>
    </recommendedName>
</protein>
<reference evidence="2" key="1">
    <citation type="submission" date="2021-04" db="EMBL/GenBank/DDBJ databases">
        <authorList>
            <person name="Rodrigo-Torres L."/>
            <person name="Arahal R. D."/>
            <person name="Lucena T."/>
        </authorList>
    </citation>
    <scope>NUCLEOTIDE SEQUENCE</scope>
    <source>
        <strain evidence="2">CECT 9275</strain>
    </source>
</reference>